<organism evidence="2 4">
    <name type="scientific">Adineta ricciae</name>
    <name type="common">Rotifer</name>
    <dbReference type="NCBI Taxonomy" id="249248"/>
    <lineage>
        <taxon>Eukaryota</taxon>
        <taxon>Metazoa</taxon>
        <taxon>Spiralia</taxon>
        <taxon>Gnathifera</taxon>
        <taxon>Rotifera</taxon>
        <taxon>Eurotatoria</taxon>
        <taxon>Bdelloidea</taxon>
        <taxon>Adinetida</taxon>
        <taxon>Adinetidae</taxon>
        <taxon>Adineta</taxon>
    </lineage>
</organism>
<evidence type="ECO:0000313" key="4">
    <source>
        <dbReference type="Proteomes" id="UP000663828"/>
    </source>
</evidence>
<evidence type="ECO:0000313" key="2">
    <source>
        <dbReference type="EMBL" id="CAF1243481.1"/>
    </source>
</evidence>
<proteinExistence type="predicted"/>
<dbReference type="EMBL" id="CAJNOJ010000443">
    <property type="protein sequence ID" value="CAF1450110.1"/>
    <property type="molecule type" value="Genomic_DNA"/>
</dbReference>
<feature type="signal peptide" evidence="1">
    <location>
        <begin position="1"/>
        <end position="20"/>
    </location>
</feature>
<dbReference type="Proteomes" id="UP000663828">
    <property type="component" value="Unassembled WGS sequence"/>
</dbReference>
<reference evidence="2" key="1">
    <citation type="submission" date="2021-02" db="EMBL/GenBank/DDBJ databases">
        <authorList>
            <person name="Nowell W R."/>
        </authorList>
    </citation>
    <scope>NUCLEOTIDE SEQUENCE</scope>
</reference>
<feature type="chain" id="PRO_5036226696" evidence="1">
    <location>
        <begin position="21"/>
        <end position="117"/>
    </location>
</feature>
<evidence type="ECO:0000313" key="3">
    <source>
        <dbReference type="EMBL" id="CAF1450110.1"/>
    </source>
</evidence>
<protein>
    <submittedName>
        <fullName evidence="2">Uncharacterized protein</fullName>
    </submittedName>
</protein>
<dbReference type="Proteomes" id="UP000663852">
    <property type="component" value="Unassembled WGS sequence"/>
</dbReference>
<dbReference type="AlphaFoldDB" id="A0A814ZIT5"/>
<sequence length="117" mass="12775">MNKSNLALCLIFGIVCYTNAATNKATTTAFLKQLTAALNSTGAGTTNFPNSVAYVTNTTNQKVLLSGEQGCINFFYGLLAAFKTDLQNDKVKVEDARQQFNQFIQMKFPNLAPLLPK</sequence>
<gene>
    <name evidence="3" type="ORF">EDS130_LOCUS39461</name>
    <name evidence="2" type="ORF">XAT740_LOCUS25865</name>
</gene>
<comment type="caution">
    <text evidence="2">The sequence shown here is derived from an EMBL/GenBank/DDBJ whole genome shotgun (WGS) entry which is preliminary data.</text>
</comment>
<evidence type="ECO:0000256" key="1">
    <source>
        <dbReference type="SAM" id="SignalP"/>
    </source>
</evidence>
<dbReference type="EMBL" id="CAJNOR010002070">
    <property type="protein sequence ID" value="CAF1243481.1"/>
    <property type="molecule type" value="Genomic_DNA"/>
</dbReference>
<keyword evidence="4" id="KW-1185">Reference proteome</keyword>
<accession>A0A814ZIT5</accession>
<name>A0A814ZIT5_ADIRI</name>
<keyword evidence="1" id="KW-0732">Signal</keyword>